<dbReference type="InterPro" id="IPR036390">
    <property type="entry name" value="WH_DNA-bd_sf"/>
</dbReference>
<feature type="domain" description="IclR-ED" evidence="5">
    <location>
        <begin position="81"/>
        <end position="262"/>
    </location>
</feature>
<proteinExistence type="predicted"/>
<comment type="caution">
    <text evidence="6">The sequence shown here is derived from an EMBL/GenBank/DDBJ whole genome shotgun (WGS) entry which is preliminary data.</text>
</comment>
<dbReference type="GO" id="GO:0045892">
    <property type="term" value="P:negative regulation of DNA-templated transcription"/>
    <property type="evidence" value="ECO:0007669"/>
    <property type="project" value="TreeGrafter"/>
</dbReference>
<dbReference type="GO" id="GO:0003677">
    <property type="term" value="F:DNA binding"/>
    <property type="evidence" value="ECO:0007669"/>
    <property type="project" value="UniProtKB-KW"/>
</dbReference>
<name>A0A2T1A1F0_9ACTN</name>
<dbReference type="Pfam" id="PF09339">
    <property type="entry name" value="HTH_IclR"/>
    <property type="match status" value="1"/>
</dbReference>
<dbReference type="InterPro" id="IPR011991">
    <property type="entry name" value="ArsR-like_HTH"/>
</dbReference>
<dbReference type="PROSITE" id="PS51077">
    <property type="entry name" value="HTH_ICLR"/>
    <property type="match status" value="1"/>
</dbReference>
<dbReference type="Pfam" id="PF01614">
    <property type="entry name" value="IclR_C"/>
    <property type="match status" value="1"/>
</dbReference>
<keyword evidence="7" id="KW-1185">Reference proteome</keyword>
<gene>
    <name evidence="6" type="ORF">CLV47_106189</name>
</gene>
<dbReference type="InterPro" id="IPR036388">
    <property type="entry name" value="WH-like_DNA-bd_sf"/>
</dbReference>
<dbReference type="PROSITE" id="PS51078">
    <property type="entry name" value="ICLR_ED"/>
    <property type="match status" value="1"/>
</dbReference>
<dbReference type="Gene3D" id="1.10.10.10">
    <property type="entry name" value="Winged helix-like DNA-binding domain superfamily/Winged helix DNA-binding domain"/>
    <property type="match status" value="1"/>
</dbReference>
<protein>
    <submittedName>
        <fullName evidence="6">IclR family transcriptional regulator</fullName>
    </submittedName>
</protein>
<feature type="domain" description="HTH iclR-type" evidence="4">
    <location>
        <begin position="19"/>
        <end position="80"/>
    </location>
</feature>
<dbReference type="InterPro" id="IPR050707">
    <property type="entry name" value="HTH_MetabolicPath_Reg"/>
</dbReference>
<dbReference type="CDD" id="cd00090">
    <property type="entry name" value="HTH_ARSR"/>
    <property type="match status" value="1"/>
</dbReference>
<dbReference type="InterPro" id="IPR014757">
    <property type="entry name" value="Tscrpt_reg_IclR_C"/>
</dbReference>
<dbReference type="GO" id="GO:0003700">
    <property type="term" value="F:DNA-binding transcription factor activity"/>
    <property type="evidence" value="ECO:0007669"/>
    <property type="project" value="TreeGrafter"/>
</dbReference>
<dbReference type="PANTHER" id="PTHR30136">
    <property type="entry name" value="HELIX-TURN-HELIX TRANSCRIPTIONAL REGULATOR, ICLR FAMILY"/>
    <property type="match status" value="1"/>
</dbReference>
<dbReference type="RefSeq" id="WP_106348807.1">
    <property type="nucleotide sequence ID" value="NZ_PVUE01000006.1"/>
</dbReference>
<accession>A0A2T1A1F0</accession>
<keyword evidence="2" id="KW-0238">DNA-binding</keyword>
<keyword evidence="1" id="KW-0805">Transcription regulation</keyword>
<evidence type="ECO:0000313" key="7">
    <source>
        <dbReference type="Proteomes" id="UP000237752"/>
    </source>
</evidence>
<dbReference type="AlphaFoldDB" id="A0A2T1A1F0"/>
<dbReference type="Proteomes" id="UP000237752">
    <property type="component" value="Unassembled WGS sequence"/>
</dbReference>
<keyword evidence="3" id="KW-0804">Transcription</keyword>
<evidence type="ECO:0000256" key="1">
    <source>
        <dbReference type="ARBA" id="ARBA00023015"/>
    </source>
</evidence>
<dbReference type="SMART" id="SM00346">
    <property type="entry name" value="HTH_ICLR"/>
    <property type="match status" value="1"/>
</dbReference>
<evidence type="ECO:0000256" key="3">
    <source>
        <dbReference type="ARBA" id="ARBA00023163"/>
    </source>
</evidence>
<sequence length="262" mass="28547">MKITHGEDPVNPGKSRTRIQSVTRAARILMSIAQSIDGHSASEIAAQFDLSQPTAYHLLTTLADEGLIAKDARRRYVLGPSASIIANAVSQQDILPDRYLALTRKVAALTGETVYFTAWRGLQICVLETIEASHALRVAAETAGFSKMTHTRASAKVLLAFASDEVRDRAIADMTFEKVCPNTITSEKAYRRELAEVAQNDLSYDREEFSPGVQCVSAPVREGGIVIAAVTVSMPASRYETEHVAIERVLREVAGGADRFAR</sequence>
<dbReference type="InterPro" id="IPR005471">
    <property type="entry name" value="Tscrpt_reg_IclR_N"/>
</dbReference>
<dbReference type="Gene3D" id="3.30.450.40">
    <property type="match status" value="1"/>
</dbReference>
<dbReference type="PANTHER" id="PTHR30136:SF35">
    <property type="entry name" value="HTH-TYPE TRANSCRIPTIONAL REGULATOR RV1719"/>
    <property type="match status" value="1"/>
</dbReference>
<evidence type="ECO:0000313" key="6">
    <source>
        <dbReference type="EMBL" id="PRZ42317.1"/>
    </source>
</evidence>
<evidence type="ECO:0000259" key="4">
    <source>
        <dbReference type="PROSITE" id="PS51077"/>
    </source>
</evidence>
<dbReference type="EMBL" id="PVUE01000006">
    <property type="protein sequence ID" value="PRZ42317.1"/>
    <property type="molecule type" value="Genomic_DNA"/>
</dbReference>
<organism evidence="6 7">
    <name type="scientific">Antricoccus suffuscus</name>
    <dbReference type="NCBI Taxonomy" id="1629062"/>
    <lineage>
        <taxon>Bacteria</taxon>
        <taxon>Bacillati</taxon>
        <taxon>Actinomycetota</taxon>
        <taxon>Actinomycetes</taxon>
        <taxon>Geodermatophilales</taxon>
        <taxon>Antricoccaceae</taxon>
        <taxon>Antricoccus</taxon>
    </lineage>
</organism>
<dbReference type="SUPFAM" id="SSF46785">
    <property type="entry name" value="Winged helix' DNA-binding domain"/>
    <property type="match status" value="1"/>
</dbReference>
<dbReference type="SUPFAM" id="SSF55781">
    <property type="entry name" value="GAF domain-like"/>
    <property type="match status" value="1"/>
</dbReference>
<dbReference type="OrthoDB" id="8479143at2"/>
<evidence type="ECO:0000256" key="2">
    <source>
        <dbReference type="ARBA" id="ARBA00023125"/>
    </source>
</evidence>
<evidence type="ECO:0000259" key="5">
    <source>
        <dbReference type="PROSITE" id="PS51078"/>
    </source>
</evidence>
<reference evidence="6 7" key="1">
    <citation type="submission" date="2018-03" db="EMBL/GenBank/DDBJ databases">
        <title>Genomic Encyclopedia of Archaeal and Bacterial Type Strains, Phase II (KMG-II): from individual species to whole genera.</title>
        <authorList>
            <person name="Goeker M."/>
        </authorList>
    </citation>
    <scope>NUCLEOTIDE SEQUENCE [LARGE SCALE GENOMIC DNA]</scope>
    <source>
        <strain evidence="6 7">DSM 100065</strain>
    </source>
</reference>
<dbReference type="InterPro" id="IPR029016">
    <property type="entry name" value="GAF-like_dom_sf"/>
</dbReference>